<reference evidence="3" key="1">
    <citation type="submission" date="2017-09" db="EMBL/GenBank/DDBJ databases">
        <title>Depth-based differentiation of microbial function through sediment-hosted aquifers and enrichment of novel symbionts in the deep terrestrial subsurface.</title>
        <authorList>
            <person name="Probst A.J."/>
            <person name="Ladd B."/>
            <person name="Jarett J.K."/>
            <person name="Geller-Mcgrath D.E."/>
            <person name="Sieber C.M.K."/>
            <person name="Emerson J.B."/>
            <person name="Anantharaman K."/>
            <person name="Thomas B.C."/>
            <person name="Malmstrom R."/>
            <person name="Stieglmeier M."/>
            <person name="Klingl A."/>
            <person name="Woyke T."/>
            <person name="Ryan C.M."/>
            <person name="Banfield J.F."/>
        </authorList>
    </citation>
    <scope>NUCLEOTIDE SEQUENCE [LARGE SCALE GENOMIC DNA]</scope>
</reference>
<proteinExistence type="predicted"/>
<gene>
    <name evidence="2" type="ORF">COT93_03350</name>
</gene>
<dbReference type="AlphaFoldDB" id="A0A2H0V863"/>
<sequence>MVISAKYGKWSKVILIFFYIFIFFLLLRNSFNYLDPDLGWHLKVGEEIAQSRLVPDINNYNYVFSGHWVDHEWLSNFIVYQIYNNFGYLALSVFFAAVMVLLLILLNREARRRYPSVALGFILVLETWGVVASLPHLGVRIQELGILFVVLLLLIINNYSRRLDWRLLLFLPPLFYLWASLHASFLLGLGLLAAWMGIKIFERIIRRFPLFSRLNFFEVLSNRHILFFCGASVLSIGATLLTPYHVKLYSFLKDYQNDFYRSHIQEWLSQFSFPFTYWQLAYLAFVVLSLSLYIYYVRRRKILSINIWNLFLLLFFVFLSFQSRRHFPLMFVATFWFMLEIQALVWPVIPNKKPLSYNAWLSVYLLTCLLLVTTFQITQTNFSNRPFQSFCKDYPYESVEFLKNHREYDDARLFNHYAWGGYLIWTWPERKTFIDGRLPQVPLAGHTYLEEYYEFFKKDGQIGDKLNQYDIALVLLPAQDKNLTAKPWEKFLFMITDEELVAHNYLRDYLQSSSNWQILHSDQAAVVYGRNP</sequence>
<feature type="transmembrane region" description="Helical" evidence="1">
    <location>
        <begin position="327"/>
        <end position="349"/>
    </location>
</feature>
<name>A0A2H0V863_9BACT</name>
<feature type="transmembrane region" description="Helical" evidence="1">
    <location>
        <begin position="185"/>
        <end position="205"/>
    </location>
</feature>
<feature type="transmembrane region" description="Helical" evidence="1">
    <location>
        <begin position="225"/>
        <end position="246"/>
    </location>
</feature>
<feature type="transmembrane region" description="Helical" evidence="1">
    <location>
        <begin position="361"/>
        <end position="378"/>
    </location>
</feature>
<feature type="transmembrane region" description="Helical" evidence="1">
    <location>
        <begin position="86"/>
        <end position="106"/>
    </location>
</feature>
<evidence type="ECO:0008006" key="4">
    <source>
        <dbReference type="Google" id="ProtNLM"/>
    </source>
</evidence>
<keyword evidence="1" id="KW-0812">Transmembrane</keyword>
<feature type="transmembrane region" description="Helical" evidence="1">
    <location>
        <begin position="303"/>
        <end position="321"/>
    </location>
</feature>
<dbReference type="EMBL" id="PFAL01000031">
    <property type="protein sequence ID" value="PIR95262.1"/>
    <property type="molecule type" value="Genomic_DNA"/>
</dbReference>
<evidence type="ECO:0000313" key="2">
    <source>
        <dbReference type="EMBL" id="PIR95262.1"/>
    </source>
</evidence>
<keyword evidence="1" id="KW-1133">Transmembrane helix</keyword>
<accession>A0A2H0V863</accession>
<feature type="transmembrane region" description="Helical" evidence="1">
    <location>
        <begin position="277"/>
        <end position="296"/>
    </location>
</feature>
<protein>
    <recommendedName>
        <fullName evidence="4">Glycosyltransferase RgtA/B/C/D-like domain-containing protein</fullName>
    </recommendedName>
</protein>
<evidence type="ECO:0000313" key="3">
    <source>
        <dbReference type="Proteomes" id="UP000229972"/>
    </source>
</evidence>
<comment type="caution">
    <text evidence="2">The sequence shown here is derived from an EMBL/GenBank/DDBJ whole genome shotgun (WGS) entry which is preliminary data.</text>
</comment>
<feature type="transmembrane region" description="Helical" evidence="1">
    <location>
        <begin position="137"/>
        <end position="156"/>
    </location>
</feature>
<feature type="transmembrane region" description="Helical" evidence="1">
    <location>
        <begin position="113"/>
        <end position="131"/>
    </location>
</feature>
<dbReference type="Proteomes" id="UP000229972">
    <property type="component" value="Unassembled WGS sequence"/>
</dbReference>
<evidence type="ECO:0000256" key="1">
    <source>
        <dbReference type="SAM" id="Phobius"/>
    </source>
</evidence>
<keyword evidence="1" id="KW-0472">Membrane</keyword>
<organism evidence="2 3">
    <name type="scientific">Candidatus Falkowbacteria bacterium CG10_big_fil_rev_8_21_14_0_10_37_18</name>
    <dbReference type="NCBI Taxonomy" id="1974562"/>
    <lineage>
        <taxon>Bacteria</taxon>
        <taxon>Candidatus Falkowiibacteriota</taxon>
    </lineage>
</organism>
<feature type="transmembrane region" description="Helical" evidence="1">
    <location>
        <begin position="12"/>
        <end position="31"/>
    </location>
</feature>